<dbReference type="Pfam" id="PF01966">
    <property type="entry name" value="HD"/>
    <property type="match status" value="1"/>
</dbReference>
<comment type="caution">
    <text evidence="3">The sequence shown here is derived from an EMBL/GenBank/DDBJ whole genome shotgun (WGS) entry which is preliminary data.</text>
</comment>
<reference evidence="3 4" key="1">
    <citation type="submission" date="2024-04" db="EMBL/GenBank/DDBJ databases">
        <authorList>
            <consortium name="Genoscope - CEA"/>
            <person name="William W."/>
        </authorList>
    </citation>
    <scope>NUCLEOTIDE SEQUENCE [LARGE SCALE GENOMIC DNA]</scope>
</reference>
<dbReference type="PANTHER" id="PTHR11373">
    <property type="entry name" value="DEOXYNUCLEOSIDE TRIPHOSPHATE TRIPHOSPHOHYDROLASE"/>
    <property type="match status" value="1"/>
</dbReference>
<sequence length="564" mass="66265">MALHQFSKRQKTSNQCWEDMKNEELLDQMKKKGLSQEIISFAEKMKFTGKDLRYVSPEILKKCEGPNLKLCHYLDIVKFRDNLGPSQLLPLKVYNDPVHGHIQMNPACQAIIDTPQFQRLRYLKQLGMVYFVFPGATNNRFEHSLGACHLAGKFVRILRNNQPNLGITDKDIVCVEIAGLCHDLGHGPFSHFFEQEFLEMREEFTKKAHELVSVKMFRHLVEVNKLMEQGGKLREFGLTEQDISFIEEQIEGKHYHEDGTWAREGRGKEKSFLYEIVSNKRNGIDVDKWDYFARDCHHLGIKNNFDYTRYMKFARVIDVENQMQICIRDKELGNLYNMFYTRYTLHKYAYQHRVKCAIEAMITHALLKANDHIKFPGLDRKQYKMSKCNEDMEAYTQLTDNVLFKILYSSKNNDEMKTAKQLIQRIFRRDIYVTVFESIPVEPKDLQNVQPHQIKIEIMKKAQHFQDERRVTITEDDIFVNIARLDFGMKEKDPVEMLNVYSKDNISGARRLAKDEVSKILGPIRFNEIVLRVYCCVSEPDKKILIQECAAAWFKESYSQEESI</sequence>
<evidence type="ECO:0000256" key="1">
    <source>
        <dbReference type="ARBA" id="ARBA00005776"/>
    </source>
</evidence>
<dbReference type="Proteomes" id="UP001497497">
    <property type="component" value="Unassembled WGS sequence"/>
</dbReference>
<dbReference type="InterPro" id="IPR006674">
    <property type="entry name" value="HD_domain"/>
</dbReference>
<dbReference type="SMART" id="SM00471">
    <property type="entry name" value="HDc"/>
    <property type="match status" value="1"/>
</dbReference>
<dbReference type="AlphaFoldDB" id="A0AAV2HGM9"/>
<protein>
    <recommendedName>
        <fullName evidence="2">HD domain-containing protein</fullName>
    </recommendedName>
</protein>
<dbReference type="GO" id="GO:0008832">
    <property type="term" value="F:dGTPase activity"/>
    <property type="evidence" value="ECO:0007669"/>
    <property type="project" value="TreeGrafter"/>
</dbReference>
<comment type="similarity">
    <text evidence="1">Belongs to the SAMHD1 family.</text>
</comment>
<dbReference type="CDD" id="cd00077">
    <property type="entry name" value="HDc"/>
    <property type="match status" value="1"/>
</dbReference>
<proteinExistence type="inferred from homology"/>
<dbReference type="Gene3D" id="3.30.70.2760">
    <property type="match status" value="1"/>
</dbReference>
<organism evidence="3 4">
    <name type="scientific">Lymnaea stagnalis</name>
    <name type="common">Great pond snail</name>
    <name type="synonym">Helix stagnalis</name>
    <dbReference type="NCBI Taxonomy" id="6523"/>
    <lineage>
        <taxon>Eukaryota</taxon>
        <taxon>Metazoa</taxon>
        <taxon>Spiralia</taxon>
        <taxon>Lophotrochozoa</taxon>
        <taxon>Mollusca</taxon>
        <taxon>Gastropoda</taxon>
        <taxon>Heterobranchia</taxon>
        <taxon>Euthyneura</taxon>
        <taxon>Panpulmonata</taxon>
        <taxon>Hygrophila</taxon>
        <taxon>Lymnaeoidea</taxon>
        <taxon>Lymnaeidae</taxon>
        <taxon>Lymnaea</taxon>
    </lineage>
</organism>
<dbReference type="Gene3D" id="1.10.3210.10">
    <property type="entry name" value="Hypothetical protein af1432"/>
    <property type="match status" value="1"/>
</dbReference>
<dbReference type="InterPro" id="IPR003607">
    <property type="entry name" value="HD/PDEase_dom"/>
</dbReference>
<gene>
    <name evidence="3" type="ORF">GSLYS_00007033001</name>
</gene>
<evidence type="ECO:0000313" key="4">
    <source>
        <dbReference type="Proteomes" id="UP001497497"/>
    </source>
</evidence>
<dbReference type="PANTHER" id="PTHR11373:SF4">
    <property type="entry name" value="DEOXYNUCLEOSIDE TRIPHOSPHATE TRIPHOSPHOHYDROLASE SAMHD1"/>
    <property type="match status" value="1"/>
</dbReference>
<dbReference type="GO" id="GO:0005634">
    <property type="term" value="C:nucleus"/>
    <property type="evidence" value="ECO:0007669"/>
    <property type="project" value="TreeGrafter"/>
</dbReference>
<dbReference type="SUPFAM" id="SSF109604">
    <property type="entry name" value="HD-domain/PDEase-like"/>
    <property type="match status" value="1"/>
</dbReference>
<dbReference type="GO" id="GO:0006203">
    <property type="term" value="P:dGTP catabolic process"/>
    <property type="evidence" value="ECO:0007669"/>
    <property type="project" value="TreeGrafter"/>
</dbReference>
<evidence type="ECO:0000313" key="3">
    <source>
        <dbReference type="EMBL" id="CAL1533015.1"/>
    </source>
</evidence>
<dbReference type="InterPro" id="IPR050135">
    <property type="entry name" value="dGTPase-like"/>
</dbReference>
<accession>A0AAV2HGM9</accession>
<dbReference type="PROSITE" id="PS51831">
    <property type="entry name" value="HD"/>
    <property type="match status" value="1"/>
</dbReference>
<feature type="domain" description="HD" evidence="2">
    <location>
        <begin position="140"/>
        <end position="292"/>
    </location>
</feature>
<keyword evidence="4" id="KW-1185">Reference proteome</keyword>
<name>A0AAV2HGM9_LYMST</name>
<dbReference type="EMBL" id="CAXITT010000131">
    <property type="protein sequence ID" value="CAL1533015.1"/>
    <property type="molecule type" value="Genomic_DNA"/>
</dbReference>
<evidence type="ECO:0000259" key="2">
    <source>
        <dbReference type="PROSITE" id="PS51831"/>
    </source>
</evidence>